<dbReference type="PANTHER" id="PTHR39708:SF2">
    <property type="entry name" value="BLOC-1-RELATED COMPLEX SUBUNIT 6 C-TERMINAL HELIX DOMAIN-CONTAINING PROTEIN"/>
    <property type="match status" value="1"/>
</dbReference>
<organism evidence="4 5">
    <name type="scientific">Cephalotus follicularis</name>
    <name type="common">Albany pitcher plant</name>
    <dbReference type="NCBI Taxonomy" id="3775"/>
    <lineage>
        <taxon>Eukaryota</taxon>
        <taxon>Viridiplantae</taxon>
        <taxon>Streptophyta</taxon>
        <taxon>Embryophyta</taxon>
        <taxon>Tracheophyta</taxon>
        <taxon>Spermatophyta</taxon>
        <taxon>Magnoliopsida</taxon>
        <taxon>eudicotyledons</taxon>
        <taxon>Gunneridae</taxon>
        <taxon>Pentapetalae</taxon>
        <taxon>rosids</taxon>
        <taxon>fabids</taxon>
        <taxon>Oxalidales</taxon>
        <taxon>Cephalotaceae</taxon>
        <taxon>Cephalotus</taxon>
    </lineage>
</organism>
<dbReference type="STRING" id="3775.A0A1Q3AQA2"/>
<gene>
    <name evidence="4" type="ORF">CFOL_v3_01463</name>
</gene>
<evidence type="ECO:0000259" key="3">
    <source>
        <dbReference type="Pfam" id="PF10157"/>
    </source>
</evidence>
<evidence type="ECO:0000256" key="1">
    <source>
        <dbReference type="SAM" id="Coils"/>
    </source>
</evidence>
<reference evidence="5" key="1">
    <citation type="submission" date="2016-04" db="EMBL/GenBank/DDBJ databases">
        <title>Cephalotus genome sequencing.</title>
        <authorList>
            <person name="Fukushima K."/>
            <person name="Hasebe M."/>
            <person name="Fang X."/>
        </authorList>
    </citation>
    <scope>NUCLEOTIDE SEQUENCE [LARGE SCALE GENOMIC DNA]</scope>
    <source>
        <strain evidence="5">cv. St1</strain>
    </source>
</reference>
<dbReference type="EMBL" id="BDDD01000046">
    <property type="protein sequence ID" value="GAV57927.1"/>
    <property type="molecule type" value="Genomic_DNA"/>
</dbReference>
<protein>
    <submittedName>
        <fullName evidence="4">DUF2365 domain-containing protein</fullName>
    </submittedName>
</protein>
<dbReference type="PANTHER" id="PTHR39708">
    <property type="entry name" value="OS07G0483400 PROTEIN"/>
    <property type="match status" value="1"/>
</dbReference>
<keyword evidence="1" id="KW-0175">Coiled coil</keyword>
<accession>A0A1Q3AQA2</accession>
<evidence type="ECO:0000256" key="2">
    <source>
        <dbReference type="SAM" id="MobiDB-lite"/>
    </source>
</evidence>
<comment type="caution">
    <text evidence="4">The sequence shown here is derived from an EMBL/GenBank/DDBJ whole genome shotgun (WGS) entry which is preliminary data.</text>
</comment>
<evidence type="ECO:0000313" key="4">
    <source>
        <dbReference type="EMBL" id="GAV57927.1"/>
    </source>
</evidence>
<dbReference type="InParanoid" id="A0A1Q3AQA2"/>
<evidence type="ECO:0000313" key="5">
    <source>
        <dbReference type="Proteomes" id="UP000187406"/>
    </source>
</evidence>
<dbReference type="Pfam" id="PF10157">
    <property type="entry name" value="BORCS6"/>
    <property type="match status" value="1"/>
</dbReference>
<feature type="region of interest" description="Disordered" evidence="2">
    <location>
        <begin position="1"/>
        <end position="33"/>
    </location>
</feature>
<dbReference type="OrthoDB" id="21270at2759"/>
<proteinExistence type="predicted"/>
<keyword evidence="5" id="KW-1185">Reference proteome</keyword>
<dbReference type="Proteomes" id="UP000187406">
    <property type="component" value="Unassembled WGS sequence"/>
</dbReference>
<dbReference type="InterPro" id="IPR046465">
    <property type="entry name" value="BORCS6_C"/>
</dbReference>
<feature type="compositionally biased region" description="Low complexity" evidence="2">
    <location>
        <begin position="13"/>
        <end position="31"/>
    </location>
</feature>
<sequence length="142" mass="15172">MEPEEAPISESDGGPPSTSTETETDPSGGSEPPTAIIKALEVVERDSAAVAESFSSLFASLRFALSQVSSNSVDHMHCFGDAVGRLQESALDAATKGNRYLNSCLRLNEEMKGIDNLATQVKSLRRNVDALDVAVNKHLRLP</sequence>
<dbReference type="AlphaFoldDB" id="A0A1Q3AQA2"/>
<name>A0A1Q3AQA2_CEPFO</name>
<feature type="coiled-coil region" evidence="1">
    <location>
        <begin position="107"/>
        <end position="134"/>
    </location>
</feature>
<feature type="domain" description="BLOC-1-related complex subunit 6 C-terminal helix" evidence="3">
    <location>
        <begin position="37"/>
        <end position="132"/>
    </location>
</feature>